<feature type="transmembrane region" description="Helical" evidence="1">
    <location>
        <begin position="7"/>
        <end position="26"/>
    </location>
</feature>
<accession>A0A074K1J2</accession>
<dbReference type="EMBL" id="AUNB01000051">
    <property type="protein sequence ID" value="KEO55467.1"/>
    <property type="molecule type" value="Genomic_DNA"/>
</dbReference>
<keyword evidence="1" id="KW-0472">Membrane</keyword>
<feature type="domain" description="Inositolphosphotransferase Aur1/Ipt1" evidence="2">
    <location>
        <begin position="112"/>
        <end position="326"/>
    </location>
</feature>
<reference evidence="3 4" key="1">
    <citation type="journal article" date="2015" name="Antonie Van Leeuwenhoek">
        <title>Thioclava indica sp. nov., isolated from surface seawater of the Indian Ocean.</title>
        <authorList>
            <person name="Liu Y."/>
            <person name="Lai Q."/>
            <person name="Du J."/>
            <person name="Xu H."/>
            <person name="Jiang L."/>
            <person name="Shao Z."/>
        </authorList>
    </citation>
    <scope>NUCLEOTIDE SEQUENCE [LARGE SCALE GENOMIC DNA]</scope>
    <source>
        <strain evidence="3 4">DT23-4</strain>
    </source>
</reference>
<dbReference type="Pfam" id="PF14378">
    <property type="entry name" value="PAP2_3"/>
    <property type="match status" value="1"/>
</dbReference>
<dbReference type="OrthoDB" id="9816314at2"/>
<evidence type="ECO:0000256" key="1">
    <source>
        <dbReference type="SAM" id="Phobius"/>
    </source>
</evidence>
<feature type="transmembrane region" description="Helical" evidence="1">
    <location>
        <begin position="78"/>
        <end position="97"/>
    </location>
</feature>
<comment type="caution">
    <text evidence="3">The sequence shown here is derived from an EMBL/GenBank/DDBJ whole genome shotgun (WGS) entry which is preliminary data.</text>
</comment>
<dbReference type="GO" id="GO:0016020">
    <property type="term" value="C:membrane"/>
    <property type="evidence" value="ECO:0007669"/>
    <property type="project" value="UniProtKB-SubCell"/>
</dbReference>
<sequence length="351" mass="39118">FSDVRVLALGTGLYLIAGNIFLAYVGANPIDLVEGVGVAFETFFQLVKVLLPWWALLIIIAPITLIGPIRRRLWQQRASVLLSIMMCSLFTFMFALVKNRMSLVEPFWADNALTKLDVMLHFGHTPRDLLLWLSPEHTSRLLGLYFNTWVFLASFLPVLLVAFDGDKTRRRTFTILWMLCWVGLGNVLALMVMSYGPIFTDLFPGGPADAHRGALALVQRDDASSLLATKMSLWRAYTGESEMLGSGISAFPSVHVGMATVIGLYIARLGRDLSQRLTLKPMLAAVLLWGARAFSVLYVTFYAVLSVYLGWHYAVDGYVSIIVISGLYMYLTARAKVPARRGWFGLPVKPV</sequence>
<feature type="transmembrane region" description="Helical" evidence="1">
    <location>
        <begin position="311"/>
        <end position="331"/>
    </location>
</feature>
<protein>
    <recommendedName>
        <fullName evidence="2">Inositolphosphotransferase Aur1/Ipt1 domain-containing protein</fullName>
    </recommendedName>
</protein>
<feature type="transmembrane region" description="Helical" evidence="1">
    <location>
        <begin position="175"/>
        <end position="195"/>
    </location>
</feature>
<keyword evidence="1" id="KW-1133">Transmembrane helix</keyword>
<name>A0A074K1J2_9RHOB</name>
<organism evidence="3 4">
    <name type="scientific">Thioclava indica</name>
    <dbReference type="NCBI Taxonomy" id="1353528"/>
    <lineage>
        <taxon>Bacteria</taxon>
        <taxon>Pseudomonadati</taxon>
        <taxon>Pseudomonadota</taxon>
        <taxon>Alphaproteobacteria</taxon>
        <taxon>Rhodobacterales</taxon>
        <taxon>Paracoccaceae</taxon>
        <taxon>Thioclava</taxon>
    </lineage>
</organism>
<feature type="transmembrane region" description="Helical" evidence="1">
    <location>
        <begin position="282"/>
        <end position="305"/>
    </location>
</feature>
<evidence type="ECO:0000259" key="2">
    <source>
        <dbReference type="Pfam" id="PF14378"/>
    </source>
</evidence>
<feature type="transmembrane region" description="Helical" evidence="1">
    <location>
        <begin position="46"/>
        <end position="66"/>
    </location>
</feature>
<feature type="non-terminal residue" evidence="3">
    <location>
        <position position="1"/>
    </location>
</feature>
<dbReference type="Proteomes" id="UP000027471">
    <property type="component" value="Unassembled WGS sequence"/>
</dbReference>
<dbReference type="InterPro" id="IPR026841">
    <property type="entry name" value="Aur1/Ipt1"/>
</dbReference>
<evidence type="ECO:0000313" key="3">
    <source>
        <dbReference type="EMBL" id="KEO55467.1"/>
    </source>
</evidence>
<evidence type="ECO:0000313" key="4">
    <source>
        <dbReference type="Proteomes" id="UP000027471"/>
    </source>
</evidence>
<feature type="transmembrane region" description="Helical" evidence="1">
    <location>
        <begin position="250"/>
        <end position="270"/>
    </location>
</feature>
<dbReference type="RefSeq" id="WP_038132145.1">
    <property type="nucleotide sequence ID" value="NZ_AUNB01000051.1"/>
</dbReference>
<dbReference type="STRING" id="1353528.DT23_05725"/>
<keyword evidence="1" id="KW-0812">Transmembrane</keyword>
<dbReference type="eggNOG" id="COG0671">
    <property type="taxonomic scope" value="Bacteria"/>
</dbReference>
<proteinExistence type="predicted"/>
<feature type="transmembrane region" description="Helical" evidence="1">
    <location>
        <begin position="142"/>
        <end position="163"/>
    </location>
</feature>
<keyword evidence="4" id="KW-1185">Reference proteome</keyword>
<gene>
    <name evidence="3" type="ORF">DT23_05725</name>
</gene>
<dbReference type="AlphaFoldDB" id="A0A074K1J2"/>